<comment type="caution">
    <text evidence="2">The sequence shown here is derived from an EMBL/GenBank/DDBJ whole genome shotgun (WGS) entry which is preliminary data.</text>
</comment>
<evidence type="ECO:0000313" key="2">
    <source>
        <dbReference type="EMBL" id="MED6287323.1"/>
    </source>
</evidence>
<feature type="region of interest" description="Disordered" evidence="1">
    <location>
        <begin position="49"/>
        <end position="84"/>
    </location>
</feature>
<feature type="region of interest" description="Disordered" evidence="1">
    <location>
        <begin position="1"/>
        <end position="22"/>
    </location>
</feature>
<accession>A0ABU7ELZ0</accession>
<feature type="compositionally biased region" description="Basic residues" evidence="1">
    <location>
        <begin position="60"/>
        <end position="69"/>
    </location>
</feature>
<sequence>MGAAAPGHQRANTQNSSPKLTNVYNHKRGGAVLCYHPRLPFWVHVTDKHSSSSVQPSSHLFKRCLKQQRRPPQASTDGSGCRAS</sequence>
<evidence type="ECO:0000313" key="3">
    <source>
        <dbReference type="Proteomes" id="UP001352852"/>
    </source>
</evidence>
<feature type="compositionally biased region" description="Polar residues" evidence="1">
    <location>
        <begin position="10"/>
        <end position="22"/>
    </location>
</feature>
<protein>
    <submittedName>
        <fullName evidence="2">Uncharacterized protein</fullName>
    </submittedName>
</protein>
<dbReference type="Proteomes" id="UP001352852">
    <property type="component" value="Unassembled WGS sequence"/>
</dbReference>
<name>A0ABU7ELZ0_9TELE</name>
<gene>
    <name evidence="2" type="ORF">CHARACLAT_015248</name>
</gene>
<dbReference type="EMBL" id="JAHUTJ010058557">
    <property type="protein sequence ID" value="MED6287323.1"/>
    <property type="molecule type" value="Genomic_DNA"/>
</dbReference>
<proteinExistence type="predicted"/>
<evidence type="ECO:0000256" key="1">
    <source>
        <dbReference type="SAM" id="MobiDB-lite"/>
    </source>
</evidence>
<reference evidence="2 3" key="1">
    <citation type="submission" date="2021-06" db="EMBL/GenBank/DDBJ databases">
        <authorList>
            <person name="Palmer J.M."/>
        </authorList>
    </citation>
    <scope>NUCLEOTIDE SEQUENCE [LARGE SCALE GENOMIC DNA]</scope>
    <source>
        <strain evidence="2 3">CL_MEX2019</strain>
        <tissue evidence="2">Muscle</tissue>
    </source>
</reference>
<keyword evidence="3" id="KW-1185">Reference proteome</keyword>
<organism evidence="2 3">
    <name type="scientific">Characodon lateralis</name>
    <dbReference type="NCBI Taxonomy" id="208331"/>
    <lineage>
        <taxon>Eukaryota</taxon>
        <taxon>Metazoa</taxon>
        <taxon>Chordata</taxon>
        <taxon>Craniata</taxon>
        <taxon>Vertebrata</taxon>
        <taxon>Euteleostomi</taxon>
        <taxon>Actinopterygii</taxon>
        <taxon>Neopterygii</taxon>
        <taxon>Teleostei</taxon>
        <taxon>Neoteleostei</taxon>
        <taxon>Acanthomorphata</taxon>
        <taxon>Ovalentaria</taxon>
        <taxon>Atherinomorphae</taxon>
        <taxon>Cyprinodontiformes</taxon>
        <taxon>Goodeidae</taxon>
        <taxon>Characodon</taxon>
    </lineage>
</organism>